<dbReference type="EMBL" id="QRUP01000003">
    <property type="protein sequence ID" value="RGR75872.1"/>
    <property type="molecule type" value="Genomic_DNA"/>
</dbReference>
<protein>
    <recommendedName>
        <fullName evidence="3">Aldose epimerase</fullName>
    </recommendedName>
</protein>
<dbReference type="GeneID" id="83014532"/>
<dbReference type="Pfam" id="PF01263">
    <property type="entry name" value="Aldose_epim"/>
    <property type="match status" value="1"/>
</dbReference>
<evidence type="ECO:0000313" key="1">
    <source>
        <dbReference type="EMBL" id="RGR75872.1"/>
    </source>
</evidence>
<evidence type="ECO:0008006" key="3">
    <source>
        <dbReference type="Google" id="ProtNLM"/>
    </source>
</evidence>
<dbReference type="AlphaFoldDB" id="A0A412G5A0"/>
<organism evidence="1 2">
    <name type="scientific">Holdemania filiformis</name>
    <dbReference type="NCBI Taxonomy" id="61171"/>
    <lineage>
        <taxon>Bacteria</taxon>
        <taxon>Bacillati</taxon>
        <taxon>Bacillota</taxon>
        <taxon>Erysipelotrichia</taxon>
        <taxon>Erysipelotrichales</taxon>
        <taxon>Erysipelotrichaceae</taxon>
        <taxon>Holdemania</taxon>
    </lineage>
</organism>
<evidence type="ECO:0000313" key="2">
    <source>
        <dbReference type="Proteomes" id="UP000284178"/>
    </source>
</evidence>
<dbReference type="InterPro" id="IPR008183">
    <property type="entry name" value="Aldose_1/G6P_1-epimerase"/>
</dbReference>
<proteinExistence type="predicted"/>
<dbReference type="RefSeq" id="WP_117893877.1">
    <property type="nucleotide sequence ID" value="NZ_CABJCV010000003.1"/>
</dbReference>
<dbReference type="InterPro" id="IPR014718">
    <property type="entry name" value="GH-type_carb-bd"/>
</dbReference>
<dbReference type="InterPro" id="IPR011013">
    <property type="entry name" value="Gal_mutarotase_sf_dom"/>
</dbReference>
<dbReference type="GO" id="GO:0030246">
    <property type="term" value="F:carbohydrate binding"/>
    <property type="evidence" value="ECO:0007669"/>
    <property type="project" value="InterPro"/>
</dbReference>
<accession>A0A412G5A0</accession>
<dbReference type="Gene3D" id="2.70.98.10">
    <property type="match status" value="1"/>
</dbReference>
<name>A0A412G5A0_9FIRM</name>
<dbReference type="GO" id="GO:0005975">
    <property type="term" value="P:carbohydrate metabolic process"/>
    <property type="evidence" value="ECO:0007669"/>
    <property type="project" value="InterPro"/>
</dbReference>
<keyword evidence="2" id="KW-1185">Reference proteome</keyword>
<dbReference type="SUPFAM" id="SSF74650">
    <property type="entry name" value="Galactose mutarotase-like"/>
    <property type="match status" value="1"/>
</dbReference>
<dbReference type="GO" id="GO:0016853">
    <property type="term" value="F:isomerase activity"/>
    <property type="evidence" value="ECO:0007669"/>
    <property type="project" value="InterPro"/>
</dbReference>
<sequence length="260" mass="29508">MNVTLKSEVLTVSLNPERGNVITELILGGVNHIYLDQENLKSGQRPRCGCPVLFPYVGMPENGELVIHDKRYPAGIHGVVHSLPWQVKAQDERTAVFECSDTPETNQTFPFSFRLQSRLSADAGSLVYHTQITNQSKEVMPCDLGFHPFFRISDLRALTFEVDGETCSFTEEQFRRITGSGVLLRDCSVFCWQDGEFSYRLENLIGFRNLFLWSGKPDTFLVVEPWTGEQNAINRNIQMLNLPSGESVETEWKITVTQKL</sequence>
<dbReference type="Proteomes" id="UP000284178">
    <property type="component" value="Unassembled WGS sequence"/>
</dbReference>
<comment type="caution">
    <text evidence="1">The sequence shown here is derived from an EMBL/GenBank/DDBJ whole genome shotgun (WGS) entry which is preliminary data.</text>
</comment>
<gene>
    <name evidence="1" type="ORF">DWY25_03805</name>
</gene>
<reference evidence="1 2" key="1">
    <citation type="submission" date="2018-08" db="EMBL/GenBank/DDBJ databases">
        <title>A genome reference for cultivated species of the human gut microbiota.</title>
        <authorList>
            <person name="Zou Y."/>
            <person name="Xue W."/>
            <person name="Luo G."/>
        </authorList>
    </citation>
    <scope>NUCLEOTIDE SEQUENCE [LARGE SCALE GENOMIC DNA]</scope>
    <source>
        <strain evidence="1 2">AF24-29</strain>
    </source>
</reference>